<evidence type="ECO:0000256" key="1">
    <source>
        <dbReference type="ARBA" id="ARBA00004401"/>
    </source>
</evidence>
<dbReference type="CDD" id="cd06530">
    <property type="entry name" value="S26_SPase_I"/>
    <property type="match status" value="1"/>
</dbReference>
<dbReference type="InterPro" id="IPR036286">
    <property type="entry name" value="LexA/Signal_pep-like_sf"/>
</dbReference>
<comment type="subcellular location">
    <subcellularLocation>
        <location evidence="1">Cell membrane</location>
        <topology evidence="1">Single-pass type II membrane protein</topology>
    </subcellularLocation>
</comment>
<dbReference type="Gene3D" id="2.10.109.10">
    <property type="entry name" value="Umud Fragment, subunit A"/>
    <property type="match status" value="1"/>
</dbReference>
<name>A0ABV5S6I2_9ACTN</name>
<feature type="domain" description="Peptidase S26" evidence="3">
    <location>
        <begin position="9"/>
        <end position="107"/>
    </location>
</feature>
<keyword evidence="5" id="KW-1185">Reference proteome</keyword>
<dbReference type="PANTHER" id="PTHR43390:SF1">
    <property type="entry name" value="CHLOROPLAST PROCESSING PEPTIDASE"/>
    <property type="match status" value="1"/>
</dbReference>
<gene>
    <name evidence="4" type="ORF">ACFFSA_25010</name>
</gene>
<evidence type="ECO:0000313" key="4">
    <source>
        <dbReference type="EMBL" id="MFB9626358.1"/>
    </source>
</evidence>
<evidence type="ECO:0000259" key="3">
    <source>
        <dbReference type="Pfam" id="PF10502"/>
    </source>
</evidence>
<protein>
    <submittedName>
        <fullName evidence="4">S26 family signal peptidase</fullName>
    </submittedName>
</protein>
<feature type="domain" description="Peptidase S26" evidence="3">
    <location>
        <begin position="119"/>
        <end position="155"/>
    </location>
</feature>
<dbReference type="SUPFAM" id="SSF51306">
    <property type="entry name" value="LexA/Signal peptidase"/>
    <property type="match status" value="1"/>
</dbReference>
<dbReference type="Pfam" id="PF10502">
    <property type="entry name" value="Peptidase_S26"/>
    <property type="match status" value="2"/>
</dbReference>
<dbReference type="Proteomes" id="UP001589532">
    <property type="component" value="Unassembled WGS sequence"/>
</dbReference>
<evidence type="ECO:0000313" key="5">
    <source>
        <dbReference type="Proteomes" id="UP001589532"/>
    </source>
</evidence>
<comment type="caution">
    <text evidence="4">The sequence shown here is derived from an EMBL/GenBank/DDBJ whole genome shotgun (WGS) entry which is preliminary data.</text>
</comment>
<proteinExistence type="inferred from homology"/>
<accession>A0ABV5S6I2</accession>
<comment type="similarity">
    <text evidence="2">Belongs to the peptidase S26 family.</text>
</comment>
<organism evidence="4 5">
    <name type="scientific">Nonomuraea helvata</name>
    <dbReference type="NCBI Taxonomy" id="37484"/>
    <lineage>
        <taxon>Bacteria</taxon>
        <taxon>Bacillati</taxon>
        <taxon>Actinomycetota</taxon>
        <taxon>Actinomycetes</taxon>
        <taxon>Streptosporangiales</taxon>
        <taxon>Streptosporangiaceae</taxon>
        <taxon>Nonomuraea</taxon>
    </lineage>
</organism>
<sequence>MIAGLALIAVAGVVLTVVLLRRRYLVVTVEGESMLPSYLPGERVLVRRTPPDSLRAGQVVVLSGFAHAPPGKRPKDPGVSGRSAIDLSLSPRWIIKRVTAVPGDPIPRDTVPALRTAPGTRVPAGRLVVLGDNPDRSHDSRLAGYMTADRLFGVVLRKLG</sequence>
<dbReference type="PANTHER" id="PTHR43390">
    <property type="entry name" value="SIGNAL PEPTIDASE I"/>
    <property type="match status" value="1"/>
</dbReference>
<dbReference type="EMBL" id="JBHMBW010000022">
    <property type="protein sequence ID" value="MFB9626358.1"/>
    <property type="molecule type" value="Genomic_DNA"/>
</dbReference>
<dbReference type="RefSeq" id="WP_344984833.1">
    <property type="nucleotide sequence ID" value="NZ_BAAAXV010000001.1"/>
</dbReference>
<evidence type="ECO:0000256" key="2">
    <source>
        <dbReference type="ARBA" id="ARBA00009370"/>
    </source>
</evidence>
<dbReference type="PRINTS" id="PR00727">
    <property type="entry name" value="LEADERPTASE"/>
</dbReference>
<reference evidence="4 5" key="1">
    <citation type="submission" date="2024-09" db="EMBL/GenBank/DDBJ databases">
        <authorList>
            <person name="Sun Q."/>
            <person name="Mori K."/>
        </authorList>
    </citation>
    <scope>NUCLEOTIDE SEQUENCE [LARGE SCALE GENOMIC DNA]</scope>
    <source>
        <strain evidence="4 5">JCM 3143</strain>
    </source>
</reference>
<dbReference type="InterPro" id="IPR000223">
    <property type="entry name" value="Pept_S26A_signal_pept_1"/>
</dbReference>
<dbReference type="InterPro" id="IPR019533">
    <property type="entry name" value="Peptidase_S26"/>
</dbReference>